<dbReference type="AlphaFoldDB" id="A0AAD2GT47"/>
<reference evidence="1" key="1">
    <citation type="submission" date="2023-11" db="EMBL/GenBank/DDBJ databases">
        <authorList>
            <person name="De Vega J J."/>
            <person name="De Vega J J."/>
        </authorList>
    </citation>
    <scope>NUCLEOTIDE SEQUENCE</scope>
</reference>
<name>A0AAD2GT47_9AGAR</name>
<sequence>THHVVALVQSIAVRCVSWDSSESTRGLSIFEDEDWFRAAIRIDDEKWIERGSTPGDDDAVPVFVRSCALFGVVTTFLEQCAQNREQRELELDFKTLTLIIERAMFSGLGWSLVLPSEIQRRFAAAVSTFLQKYPQEGLAEGRKLGWLLYSAITPPSFRDHWGVEVPGWINDLVALQVLD</sequence>
<evidence type="ECO:0000313" key="1">
    <source>
        <dbReference type="EMBL" id="CAK5263488.1"/>
    </source>
</evidence>
<comment type="caution">
    <text evidence="1">The sequence shown here is derived from an EMBL/GenBank/DDBJ whole genome shotgun (WGS) entry which is preliminary data.</text>
</comment>
<dbReference type="EMBL" id="CAVNYO010000040">
    <property type="protein sequence ID" value="CAK5263488.1"/>
    <property type="molecule type" value="Genomic_DNA"/>
</dbReference>
<feature type="non-terminal residue" evidence="1">
    <location>
        <position position="1"/>
    </location>
</feature>
<organism evidence="1 2">
    <name type="scientific">Mycena citricolor</name>
    <dbReference type="NCBI Taxonomy" id="2018698"/>
    <lineage>
        <taxon>Eukaryota</taxon>
        <taxon>Fungi</taxon>
        <taxon>Dikarya</taxon>
        <taxon>Basidiomycota</taxon>
        <taxon>Agaricomycotina</taxon>
        <taxon>Agaricomycetes</taxon>
        <taxon>Agaricomycetidae</taxon>
        <taxon>Agaricales</taxon>
        <taxon>Marasmiineae</taxon>
        <taxon>Mycenaceae</taxon>
        <taxon>Mycena</taxon>
    </lineage>
</organism>
<gene>
    <name evidence="1" type="ORF">MYCIT1_LOCUS2954</name>
</gene>
<dbReference type="Proteomes" id="UP001295794">
    <property type="component" value="Unassembled WGS sequence"/>
</dbReference>
<evidence type="ECO:0000313" key="2">
    <source>
        <dbReference type="Proteomes" id="UP001295794"/>
    </source>
</evidence>
<keyword evidence="2" id="KW-1185">Reference proteome</keyword>
<protein>
    <submittedName>
        <fullName evidence="1">Uncharacterized protein</fullName>
    </submittedName>
</protein>
<accession>A0AAD2GT47</accession>
<proteinExistence type="predicted"/>
<feature type="non-terminal residue" evidence="1">
    <location>
        <position position="179"/>
    </location>
</feature>